<accession>A0ABT6KM19</accession>
<organism evidence="1 2">
    <name type="scientific">Antiquaquibacter oligotrophicus</name>
    <dbReference type="NCBI Taxonomy" id="2880260"/>
    <lineage>
        <taxon>Bacteria</taxon>
        <taxon>Bacillati</taxon>
        <taxon>Actinomycetota</taxon>
        <taxon>Actinomycetes</taxon>
        <taxon>Micrococcales</taxon>
        <taxon>Microbacteriaceae</taxon>
        <taxon>Antiquaquibacter</taxon>
    </lineage>
</organism>
<protein>
    <submittedName>
        <fullName evidence="1">Uncharacterized protein</fullName>
    </submittedName>
</protein>
<evidence type="ECO:0000313" key="2">
    <source>
        <dbReference type="Proteomes" id="UP001160142"/>
    </source>
</evidence>
<dbReference type="Proteomes" id="UP001160142">
    <property type="component" value="Unassembled WGS sequence"/>
</dbReference>
<gene>
    <name evidence="1" type="ORF">M2152_000670</name>
</gene>
<dbReference type="EMBL" id="JARXVQ010000001">
    <property type="protein sequence ID" value="MDH6180488.1"/>
    <property type="molecule type" value="Genomic_DNA"/>
</dbReference>
<proteinExistence type="predicted"/>
<sequence>MQSYLVNDLCKPISADTKSTVSAKADFALAA</sequence>
<reference evidence="1 2" key="1">
    <citation type="submission" date="2023-04" db="EMBL/GenBank/DDBJ databases">
        <title>Genome Encyclopedia of Bacteria and Archaea VI: Functional Genomics of Type Strains.</title>
        <authorList>
            <person name="Whitman W."/>
        </authorList>
    </citation>
    <scope>NUCLEOTIDE SEQUENCE [LARGE SCALE GENOMIC DNA]</scope>
    <source>
        <strain evidence="1 2">SG_E_30_P1</strain>
    </source>
</reference>
<name>A0ABT6KM19_9MICO</name>
<comment type="caution">
    <text evidence="1">The sequence shown here is derived from an EMBL/GenBank/DDBJ whole genome shotgun (WGS) entry which is preliminary data.</text>
</comment>
<evidence type="ECO:0000313" key="1">
    <source>
        <dbReference type="EMBL" id="MDH6180488.1"/>
    </source>
</evidence>
<keyword evidence="2" id="KW-1185">Reference proteome</keyword>